<dbReference type="OrthoDB" id="9813050at2"/>
<proteinExistence type="predicted"/>
<sequence>MPHTVQYRPVLIDDLISTHRIASYNRVFSISSDSELVGAYLWNSHVCAALYPLLGATEITLRNAIDVALTADLGKFWWRKGTLKFKSYTPGTSKEPYPVSHLAGNFASAYNAAQRERSRRIGKTFKGAPDHHEIVSQTDFSTWEFILESEYMGNHLIWPKHLGAVFRGEWPTTAAASMLKQCRERVSLVRHFRNRIFHHEPAWKRSGITNEQQAVTHLHEKIARIKQLLSWISPEKIDLLEKCGAIRNAYRACSLDEIERFKYRSKTTTINSMPKLVRVAQAASDHDRVMRIAVHGKRKAVYTLQPG</sequence>
<keyword evidence="1" id="KW-0645">Protease</keyword>
<keyword evidence="2" id="KW-1185">Reference proteome</keyword>
<dbReference type="EMBL" id="CP009533">
    <property type="protein sequence ID" value="AIS19108.1"/>
    <property type="molecule type" value="Genomic_DNA"/>
</dbReference>
<evidence type="ECO:0000313" key="1">
    <source>
        <dbReference type="EMBL" id="AIS19108.1"/>
    </source>
</evidence>
<keyword evidence="1" id="KW-0378">Hydrolase</keyword>
<dbReference type="GO" id="GO:0008233">
    <property type="term" value="F:peptidase activity"/>
    <property type="evidence" value="ECO:0007669"/>
    <property type="project" value="UniProtKB-KW"/>
</dbReference>
<reference evidence="1 2" key="1">
    <citation type="journal article" date="2015" name="J. Biotechnol.">
        <title>Complete genome sequence of Pseudomonas rhizosphaerae IH5T (=DSM 16299T), a phosphate-solubilizing rhizobacterium for bacterial biofertilizer.</title>
        <authorList>
            <person name="Kwak Y."/>
            <person name="Jung B.K."/>
            <person name="Shin J.H."/>
        </authorList>
    </citation>
    <scope>NUCLEOTIDE SEQUENCE [LARGE SCALE GENOMIC DNA]</scope>
    <source>
        <strain evidence="1">DSM 16299</strain>
    </source>
</reference>
<name>A0A089YRN7_9PSED</name>
<accession>A0A089YRN7</accession>
<protein>
    <submittedName>
        <fullName evidence="1">CAAX protease</fullName>
    </submittedName>
</protein>
<evidence type="ECO:0000313" key="2">
    <source>
        <dbReference type="Proteomes" id="UP000029499"/>
    </source>
</evidence>
<dbReference type="eggNOG" id="ENOG502Z9JD">
    <property type="taxonomic scope" value="Bacteria"/>
</dbReference>
<organism evidence="1 2">
    <name type="scientific">Pseudomonas rhizosphaerae</name>
    <dbReference type="NCBI Taxonomy" id="216142"/>
    <lineage>
        <taxon>Bacteria</taxon>
        <taxon>Pseudomonadati</taxon>
        <taxon>Pseudomonadota</taxon>
        <taxon>Gammaproteobacteria</taxon>
        <taxon>Pseudomonadales</taxon>
        <taxon>Pseudomonadaceae</taxon>
        <taxon>Pseudomonas</taxon>
    </lineage>
</organism>
<dbReference type="Proteomes" id="UP000029499">
    <property type="component" value="Chromosome"/>
</dbReference>
<dbReference type="STRING" id="216142.LT40_17580"/>
<dbReference type="HOGENOM" id="CLU_067089_0_1_6"/>
<dbReference type="AlphaFoldDB" id="A0A089YRN7"/>
<dbReference type="RefSeq" id="WP_043192334.1">
    <property type="nucleotide sequence ID" value="NZ_CP009533.1"/>
</dbReference>
<gene>
    <name evidence="1" type="ORF">LT40_17580</name>
</gene>
<dbReference type="GO" id="GO:0006508">
    <property type="term" value="P:proteolysis"/>
    <property type="evidence" value="ECO:0007669"/>
    <property type="project" value="UniProtKB-KW"/>
</dbReference>
<dbReference type="KEGG" id="prh:LT40_17580"/>